<proteinExistence type="predicted"/>
<reference evidence="1" key="1">
    <citation type="submission" date="2020-09" db="EMBL/GenBank/DDBJ databases">
        <title>Genome-Enabled Discovery of Anthraquinone Biosynthesis in Senna tora.</title>
        <authorList>
            <person name="Kang S.-H."/>
            <person name="Pandey R.P."/>
            <person name="Lee C.-M."/>
            <person name="Sim J.-S."/>
            <person name="Jeong J.-T."/>
            <person name="Choi B.-S."/>
            <person name="Jung M."/>
            <person name="Ginzburg D."/>
            <person name="Zhao K."/>
            <person name="Won S.Y."/>
            <person name="Oh T.-J."/>
            <person name="Yu Y."/>
            <person name="Kim N.-H."/>
            <person name="Lee O.R."/>
            <person name="Lee T.-H."/>
            <person name="Bashyal P."/>
            <person name="Kim T.-S."/>
            <person name="Lee W.-H."/>
            <person name="Kawkins C."/>
            <person name="Kim C.-K."/>
            <person name="Kim J.S."/>
            <person name="Ahn B.O."/>
            <person name="Rhee S.Y."/>
            <person name="Sohng J.K."/>
        </authorList>
    </citation>
    <scope>NUCLEOTIDE SEQUENCE</scope>
    <source>
        <tissue evidence="1">Leaf</tissue>
    </source>
</reference>
<evidence type="ECO:0000313" key="2">
    <source>
        <dbReference type="Proteomes" id="UP000634136"/>
    </source>
</evidence>
<accession>A0A834SPD1</accession>
<keyword evidence="2" id="KW-1185">Reference proteome</keyword>
<dbReference type="AlphaFoldDB" id="A0A834SPD1"/>
<dbReference type="Proteomes" id="UP000634136">
    <property type="component" value="Unassembled WGS sequence"/>
</dbReference>
<evidence type="ECO:0000313" key="1">
    <source>
        <dbReference type="EMBL" id="KAF7804602.1"/>
    </source>
</evidence>
<name>A0A834SPD1_9FABA</name>
<comment type="caution">
    <text evidence="1">The sequence shown here is derived from an EMBL/GenBank/DDBJ whole genome shotgun (WGS) entry which is preliminary data.</text>
</comment>
<dbReference type="EMBL" id="JAAIUW010000013">
    <property type="protein sequence ID" value="KAF7804602.1"/>
    <property type="molecule type" value="Genomic_DNA"/>
</dbReference>
<sequence>MTHPDLKQAAYGAYTGYGGSYANSQLPASVPQNTAYGAYPPAYPVQTTPTQQNYAQPVAAPAQQPTQAYYGGTYY</sequence>
<gene>
    <name evidence="1" type="ORF">G2W53_043713</name>
</gene>
<organism evidence="1 2">
    <name type="scientific">Senna tora</name>
    <dbReference type="NCBI Taxonomy" id="362788"/>
    <lineage>
        <taxon>Eukaryota</taxon>
        <taxon>Viridiplantae</taxon>
        <taxon>Streptophyta</taxon>
        <taxon>Embryophyta</taxon>
        <taxon>Tracheophyta</taxon>
        <taxon>Spermatophyta</taxon>
        <taxon>Magnoliopsida</taxon>
        <taxon>eudicotyledons</taxon>
        <taxon>Gunneridae</taxon>
        <taxon>Pentapetalae</taxon>
        <taxon>rosids</taxon>
        <taxon>fabids</taxon>
        <taxon>Fabales</taxon>
        <taxon>Fabaceae</taxon>
        <taxon>Caesalpinioideae</taxon>
        <taxon>Cassia clade</taxon>
        <taxon>Senna</taxon>
    </lineage>
</organism>
<protein>
    <submittedName>
        <fullName evidence="1">Pre-mRNA-processing factor 39</fullName>
    </submittedName>
</protein>